<evidence type="ECO:0000313" key="2">
    <source>
        <dbReference type="EMBL" id="KAF0471568.1"/>
    </source>
</evidence>
<sequence>MSQNLEIKEEYEQKNEEGEREFILRKLKYAINTYFDSRERAFYSQFLAILSCEIAIAIGIFFIYSDKVGLKIDINAVGIGGFASIIAILTGIITISKSIFVVSRKAYLIVLPEIDNVKAARSLYSKDFIDL</sequence>
<reference evidence="2 3" key="1">
    <citation type="journal article" date="2019" name="Environ. Microbiol.">
        <title>At the nexus of three kingdoms: the genome of the mycorrhizal fungus Gigaspora margarita provides insights into plant, endobacterial and fungal interactions.</title>
        <authorList>
            <person name="Venice F."/>
            <person name="Ghignone S."/>
            <person name="Salvioli di Fossalunga A."/>
            <person name="Amselem J."/>
            <person name="Novero M."/>
            <person name="Xianan X."/>
            <person name="Sedzielewska Toro K."/>
            <person name="Morin E."/>
            <person name="Lipzen A."/>
            <person name="Grigoriev I.V."/>
            <person name="Henrissat B."/>
            <person name="Martin F.M."/>
            <person name="Bonfante P."/>
        </authorList>
    </citation>
    <scope>NUCLEOTIDE SEQUENCE [LARGE SCALE GENOMIC DNA]</scope>
    <source>
        <strain evidence="2 3">BEG34</strain>
    </source>
</reference>
<proteinExistence type="predicted"/>
<gene>
    <name evidence="2" type="ORF">F8M41_025225</name>
</gene>
<keyword evidence="1" id="KW-1133">Transmembrane helix</keyword>
<keyword evidence="1" id="KW-0472">Membrane</keyword>
<keyword evidence="1" id="KW-0812">Transmembrane</keyword>
<accession>A0A8H3XIV2</accession>
<dbReference type="EMBL" id="WTPW01000891">
    <property type="protein sequence ID" value="KAF0471568.1"/>
    <property type="molecule type" value="Genomic_DNA"/>
</dbReference>
<feature type="transmembrane region" description="Helical" evidence="1">
    <location>
        <begin position="76"/>
        <end position="95"/>
    </location>
</feature>
<comment type="caution">
    <text evidence="2">The sequence shown here is derived from an EMBL/GenBank/DDBJ whole genome shotgun (WGS) entry which is preliminary data.</text>
</comment>
<feature type="transmembrane region" description="Helical" evidence="1">
    <location>
        <begin position="46"/>
        <end position="64"/>
    </location>
</feature>
<dbReference type="Proteomes" id="UP000439903">
    <property type="component" value="Unassembled WGS sequence"/>
</dbReference>
<keyword evidence="3" id="KW-1185">Reference proteome</keyword>
<evidence type="ECO:0000313" key="3">
    <source>
        <dbReference type="Proteomes" id="UP000439903"/>
    </source>
</evidence>
<protein>
    <submittedName>
        <fullName evidence="2">Uncharacterized protein</fullName>
    </submittedName>
</protein>
<dbReference type="AlphaFoldDB" id="A0A8H3XIV2"/>
<name>A0A8H3XIV2_GIGMA</name>
<organism evidence="2 3">
    <name type="scientific">Gigaspora margarita</name>
    <dbReference type="NCBI Taxonomy" id="4874"/>
    <lineage>
        <taxon>Eukaryota</taxon>
        <taxon>Fungi</taxon>
        <taxon>Fungi incertae sedis</taxon>
        <taxon>Mucoromycota</taxon>
        <taxon>Glomeromycotina</taxon>
        <taxon>Glomeromycetes</taxon>
        <taxon>Diversisporales</taxon>
        <taxon>Gigasporaceae</taxon>
        <taxon>Gigaspora</taxon>
    </lineage>
</organism>
<evidence type="ECO:0000256" key="1">
    <source>
        <dbReference type="SAM" id="Phobius"/>
    </source>
</evidence>